<dbReference type="AlphaFoldDB" id="A0A1X2HR46"/>
<proteinExistence type="predicted"/>
<evidence type="ECO:0000313" key="1">
    <source>
        <dbReference type="EMBL" id="ORZ01988.1"/>
    </source>
</evidence>
<dbReference type="Proteomes" id="UP000193560">
    <property type="component" value="Unassembled WGS sequence"/>
</dbReference>
<reference evidence="1 2" key="1">
    <citation type="submission" date="2016-07" db="EMBL/GenBank/DDBJ databases">
        <title>Pervasive Adenine N6-methylation of Active Genes in Fungi.</title>
        <authorList>
            <consortium name="DOE Joint Genome Institute"/>
            <person name="Mondo S.J."/>
            <person name="Dannebaum R.O."/>
            <person name="Kuo R.C."/>
            <person name="Labutti K."/>
            <person name="Haridas S."/>
            <person name="Kuo A."/>
            <person name="Salamov A."/>
            <person name="Ahrendt S.R."/>
            <person name="Lipzen A."/>
            <person name="Sullivan W."/>
            <person name="Andreopoulos W.B."/>
            <person name="Clum A."/>
            <person name="Lindquist E."/>
            <person name="Daum C."/>
            <person name="Ramamoorthy G.K."/>
            <person name="Gryganskyi A."/>
            <person name="Culley D."/>
            <person name="Magnuson J.K."/>
            <person name="James T.Y."/>
            <person name="O'Malley M.A."/>
            <person name="Stajich J.E."/>
            <person name="Spatafora J.W."/>
            <person name="Visel A."/>
            <person name="Grigoriev I.V."/>
        </authorList>
    </citation>
    <scope>NUCLEOTIDE SEQUENCE [LARGE SCALE GENOMIC DNA]</scope>
    <source>
        <strain evidence="1 2">NRRL 1336</strain>
    </source>
</reference>
<gene>
    <name evidence="1" type="ORF">BCR42DRAFT_398863</name>
</gene>
<evidence type="ECO:0000313" key="2">
    <source>
        <dbReference type="Proteomes" id="UP000193560"/>
    </source>
</evidence>
<comment type="caution">
    <text evidence="1">The sequence shown here is derived from an EMBL/GenBank/DDBJ whole genome shotgun (WGS) entry which is preliminary data.</text>
</comment>
<accession>A0A1X2HR46</accession>
<keyword evidence="2" id="KW-1185">Reference proteome</keyword>
<organism evidence="1 2">
    <name type="scientific">Absidia repens</name>
    <dbReference type="NCBI Taxonomy" id="90262"/>
    <lineage>
        <taxon>Eukaryota</taxon>
        <taxon>Fungi</taxon>
        <taxon>Fungi incertae sedis</taxon>
        <taxon>Mucoromycota</taxon>
        <taxon>Mucoromycotina</taxon>
        <taxon>Mucoromycetes</taxon>
        <taxon>Mucorales</taxon>
        <taxon>Cunninghamellaceae</taxon>
        <taxon>Absidia</taxon>
    </lineage>
</organism>
<protein>
    <submittedName>
        <fullName evidence="1">Uncharacterized protein</fullName>
    </submittedName>
</protein>
<name>A0A1X2HR46_9FUNG</name>
<dbReference type="EMBL" id="MCGE01000055">
    <property type="protein sequence ID" value="ORZ01988.1"/>
    <property type="molecule type" value="Genomic_DNA"/>
</dbReference>
<sequence length="147" mass="16471">MNSTYPTPSVTPANPIDSEAWSDDCRHPARHHLASKCDGNGIVINEHTVQLTKTALDKFSQAHWEKKNALEVELVPRLIELIHQIFKPRPTPEAYRELARSFIHATLNQEQQSESFRPIWREINVQDPWLKAGGPASSGLADIGVAS</sequence>